<keyword evidence="8" id="KW-0804">Transcription</keyword>
<keyword evidence="7 11" id="KW-0472">Membrane</keyword>
<evidence type="ECO:0000256" key="2">
    <source>
        <dbReference type="ARBA" id="ARBA00004236"/>
    </source>
</evidence>
<name>A0A4T2BZB9_9MICO</name>
<evidence type="ECO:0000256" key="4">
    <source>
        <dbReference type="ARBA" id="ARBA00022692"/>
    </source>
</evidence>
<dbReference type="RefSeq" id="WP_136641784.1">
    <property type="nucleotide sequence ID" value="NZ_QYRT01000012.1"/>
</dbReference>
<evidence type="ECO:0000313" key="14">
    <source>
        <dbReference type="Proteomes" id="UP000306192"/>
    </source>
</evidence>
<dbReference type="PANTHER" id="PTHR37461">
    <property type="entry name" value="ANTI-SIGMA-K FACTOR RSKA"/>
    <property type="match status" value="1"/>
</dbReference>
<dbReference type="PANTHER" id="PTHR37461:SF1">
    <property type="entry name" value="ANTI-SIGMA-K FACTOR RSKA"/>
    <property type="match status" value="1"/>
</dbReference>
<dbReference type="Gene3D" id="1.10.10.1320">
    <property type="entry name" value="Anti-sigma factor, zinc-finger domain"/>
    <property type="match status" value="1"/>
</dbReference>
<sequence>MTKDVDYLSSGAYALNALTPDEARAFEQAMRESPDLATESDDLLETAVLLALAATPVEPSAGLKSSIMAKLAETAQDAPLTPSLHSMPNVAAVPLAEGLQAGQLETAPASPDAAQAEPLTAATAKAHSRWFSRPVGALVAAAAAVALFVGGGVVGSAFMQNTSSTSQQAAASSLAEIYAASDVESTHSTVNGGGEATVLWSSKLGKSAVVATGLPSLPSNKTYEAWYINGSNVSPAGTFTPGGDTTTWHVLTGTMTAGDTVGVTVEPAGGSQKPTTNPILAVPSVI</sequence>
<dbReference type="GO" id="GO:0005886">
    <property type="term" value="C:plasma membrane"/>
    <property type="evidence" value="ECO:0007669"/>
    <property type="project" value="UniProtKB-SubCell"/>
</dbReference>
<dbReference type="InterPro" id="IPR018764">
    <property type="entry name" value="RskA_C"/>
</dbReference>
<dbReference type="GO" id="GO:0006417">
    <property type="term" value="P:regulation of translation"/>
    <property type="evidence" value="ECO:0007669"/>
    <property type="project" value="TreeGrafter"/>
</dbReference>
<organism evidence="13 14">
    <name type="scientific">Subtercola vilae</name>
    <dbReference type="NCBI Taxonomy" id="2056433"/>
    <lineage>
        <taxon>Bacteria</taxon>
        <taxon>Bacillati</taxon>
        <taxon>Actinomycetota</taxon>
        <taxon>Actinomycetes</taxon>
        <taxon>Micrococcales</taxon>
        <taxon>Microbacteriaceae</taxon>
        <taxon>Subtercola</taxon>
    </lineage>
</organism>
<dbReference type="InterPro" id="IPR051474">
    <property type="entry name" value="Anti-sigma-K/W_factor"/>
</dbReference>
<gene>
    <name evidence="13" type="ORF">D4765_08110</name>
</gene>
<dbReference type="AlphaFoldDB" id="A0A4T2BZB9"/>
<keyword evidence="5 11" id="KW-1133">Transmembrane helix</keyword>
<keyword evidence="6" id="KW-0805">Transcription regulation</keyword>
<evidence type="ECO:0000313" key="13">
    <source>
        <dbReference type="EMBL" id="TIH37363.1"/>
    </source>
</evidence>
<evidence type="ECO:0000256" key="5">
    <source>
        <dbReference type="ARBA" id="ARBA00022989"/>
    </source>
</evidence>
<evidence type="ECO:0000256" key="7">
    <source>
        <dbReference type="ARBA" id="ARBA00023136"/>
    </source>
</evidence>
<feature type="domain" description="Anti-sigma K factor RskA C-terminal" evidence="12">
    <location>
        <begin position="138"/>
        <end position="279"/>
    </location>
</feature>
<comment type="caution">
    <text evidence="13">The sequence shown here is derived from an EMBL/GenBank/DDBJ whole genome shotgun (WGS) entry which is preliminary data.</text>
</comment>
<dbReference type="Proteomes" id="UP000306192">
    <property type="component" value="Unassembled WGS sequence"/>
</dbReference>
<evidence type="ECO:0000256" key="9">
    <source>
        <dbReference type="ARBA" id="ARBA00029829"/>
    </source>
</evidence>
<dbReference type="EMBL" id="QYRT01000012">
    <property type="protein sequence ID" value="TIH37363.1"/>
    <property type="molecule type" value="Genomic_DNA"/>
</dbReference>
<dbReference type="OrthoDB" id="153510at2"/>
<evidence type="ECO:0000256" key="8">
    <source>
        <dbReference type="ARBA" id="ARBA00023163"/>
    </source>
</evidence>
<comment type="subcellular location">
    <subcellularLocation>
        <location evidence="2">Cell membrane</location>
    </subcellularLocation>
    <subcellularLocation>
        <location evidence="1">Membrane</location>
        <topology evidence="1">Single-pass membrane protein</topology>
    </subcellularLocation>
</comment>
<evidence type="ECO:0000256" key="6">
    <source>
        <dbReference type="ARBA" id="ARBA00023015"/>
    </source>
</evidence>
<evidence type="ECO:0000256" key="10">
    <source>
        <dbReference type="ARBA" id="ARBA00030803"/>
    </source>
</evidence>
<keyword evidence="3" id="KW-1003">Cell membrane</keyword>
<evidence type="ECO:0000256" key="11">
    <source>
        <dbReference type="SAM" id="Phobius"/>
    </source>
</evidence>
<evidence type="ECO:0000256" key="3">
    <source>
        <dbReference type="ARBA" id="ARBA00022475"/>
    </source>
</evidence>
<dbReference type="Pfam" id="PF10099">
    <property type="entry name" value="RskA_C"/>
    <property type="match status" value="1"/>
</dbReference>
<reference evidence="13 14" key="1">
    <citation type="journal article" date="2019" name="Microorganisms">
        <title>Systematic Affiliation and Genome Analysis of Subtercola vilae DB165(T) with Particular Emphasis on Cold Adaptation of an Isolate from a High-Altitude Cold Volcano Lake.</title>
        <authorList>
            <person name="Villalobos A.S."/>
            <person name="Wiese J."/>
            <person name="Imhoff J.F."/>
            <person name="Dorador C."/>
            <person name="Keller A."/>
            <person name="Hentschel U."/>
        </authorList>
    </citation>
    <scope>NUCLEOTIDE SEQUENCE [LARGE SCALE GENOMIC DNA]</scope>
    <source>
        <strain evidence="13 14">DB165</strain>
    </source>
</reference>
<evidence type="ECO:0000256" key="1">
    <source>
        <dbReference type="ARBA" id="ARBA00004167"/>
    </source>
</evidence>
<keyword evidence="4 11" id="KW-0812">Transmembrane</keyword>
<protein>
    <recommendedName>
        <fullName evidence="10">Regulator of SigK</fullName>
    </recommendedName>
    <alternativeName>
        <fullName evidence="9">Sigma-K anti-sigma factor RskA</fullName>
    </alternativeName>
</protein>
<proteinExistence type="predicted"/>
<accession>A0A4T2BZB9</accession>
<evidence type="ECO:0000259" key="12">
    <source>
        <dbReference type="Pfam" id="PF10099"/>
    </source>
</evidence>
<keyword evidence="14" id="KW-1185">Reference proteome</keyword>
<feature type="transmembrane region" description="Helical" evidence="11">
    <location>
        <begin position="135"/>
        <end position="159"/>
    </location>
</feature>
<dbReference type="GO" id="GO:0016989">
    <property type="term" value="F:sigma factor antagonist activity"/>
    <property type="evidence" value="ECO:0007669"/>
    <property type="project" value="TreeGrafter"/>
</dbReference>
<dbReference type="InterPro" id="IPR041916">
    <property type="entry name" value="Anti_sigma_zinc_sf"/>
</dbReference>